<dbReference type="SUPFAM" id="SSF51735">
    <property type="entry name" value="NAD(P)-binding Rossmann-fold domains"/>
    <property type="match status" value="1"/>
</dbReference>
<dbReference type="EMBL" id="UOEG01000275">
    <property type="protein sequence ID" value="VAW04513.1"/>
    <property type="molecule type" value="Genomic_DNA"/>
</dbReference>
<reference evidence="1" key="1">
    <citation type="submission" date="2018-06" db="EMBL/GenBank/DDBJ databases">
        <authorList>
            <person name="Zhirakovskaya E."/>
        </authorList>
    </citation>
    <scope>NUCLEOTIDE SEQUENCE</scope>
</reference>
<dbReference type="InterPro" id="IPR036291">
    <property type="entry name" value="NAD(P)-bd_dom_sf"/>
</dbReference>
<sequence>MWRTGGRGGAVERGFAQTGPVDILVTCAAIVTPARILDFDPEDWGRIITLSPVNGQIANIGRGAVYEDTA</sequence>
<organism evidence="1">
    <name type="scientific">hydrothermal vent metagenome</name>
    <dbReference type="NCBI Taxonomy" id="652676"/>
    <lineage>
        <taxon>unclassified sequences</taxon>
        <taxon>metagenomes</taxon>
        <taxon>ecological metagenomes</taxon>
    </lineage>
</organism>
<name>A0A3B0SJX9_9ZZZZ</name>
<accession>A0A3B0SJX9</accession>
<dbReference type="Gene3D" id="3.40.50.720">
    <property type="entry name" value="NAD(P)-binding Rossmann-like Domain"/>
    <property type="match status" value="1"/>
</dbReference>
<evidence type="ECO:0000313" key="1">
    <source>
        <dbReference type="EMBL" id="VAW04513.1"/>
    </source>
</evidence>
<gene>
    <name evidence="1" type="ORF">MNBD_ALPHA07-445</name>
</gene>
<protein>
    <submittedName>
        <fullName evidence="1">Uncharacterized protein</fullName>
    </submittedName>
</protein>
<dbReference type="AlphaFoldDB" id="A0A3B0SJX9"/>
<proteinExistence type="predicted"/>